<comment type="caution">
    <text evidence="2">The sequence shown here is derived from an EMBL/GenBank/DDBJ whole genome shotgun (WGS) entry which is preliminary data.</text>
</comment>
<evidence type="ECO:0000313" key="3">
    <source>
        <dbReference type="Proteomes" id="UP000056450"/>
    </source>
</evidence>
<name>A0AAP1C4W6_9BURK</name>
<dbReference type="AlphaFoldDB" id="A0AAP1C4W6"/>
<sequence length="97" mass="9833">MTVAALRGVDGCGAMTMRALAVRCFDAIPVRANVGEASATLDKITPARLAANGVVWPSPVASTTSARGPCAEPSPGPRAASARTWPGACVFHAIIES</sequence>
<protein>
    <submittedName>
        <fullName evidence="2">Uncharacterized protein</fullName>
    </submittedName>
</protein>
<gene>
    <name evidence="2" type="ORF">WI41_17800</name>
</gene>
<evidence type="ECO:0000256" key="1">
    <source>
        <dbReference type="SAM" id="MobiDB-lite"/>
    </source>
</evidence>
<dbReference type="EMBL" id="LOTQ01000028">
    <property type="protein sequence ID" value="KVA05789.1"/>
    <property type="molecule type" value="Genomic_DNA"/>
</dbReference>
<organism evidence="2 3">
    <name type="scientific">Burkholderia latens</name>
    <dbReference type="NCBI Taxonomy" id="488446"/>
    <lineage>
        <taxon>Bacteria</taxon>
        <taxon>Pseudomonadati</taxon>
        <taxon>Pseudomonadota</taxon>
        <taxon>Betaproteobacteria</taxon>
        <taxon>Burkholderiales</taxon>
        <taxon>Burkholderiaceae</taxon>
        <taxon>Burkholderia</taxon>
        <taxon>Burkholderia cepacia complex</taxon>
    </lineage>
</organism>
<reference evidence="2 3" key="1">
    <citation type="submission" date="2015-11" db="EMBL/GenBank/DDBJ databases">
        <title>Expanding the genomic diversity of Burkholderia species for the development of highly accurate diagnostics.</title>
        <authorList>
            <person name="Sahl J."/>
            <person name="Keim P."/>
            <person name="Wagner D."/>
        </authorList>
    </citation>
    <scope>NUCLEOTIDE SEQUENCE [LARGE SCALE GENOMIC DNA]</scope>
    <source>
        <strain evidence="2 3">RF32-BP12</strain>
    </source>
</reference>
<proteinExistence type="predicted"/>
<accession>A0AAP1C4W6</accession>
<evidence type="ECO:0000313" key="2">
    <source>
        <dbReference type="EMBL" id="KVA05789.1"/>
    </source>
</evidence>
<dbReference type="Proteomes" id="UP000056450">
    <property type="component" value="Unassembled WGS sequence"/>
</dbReference>
<feature type="region of interest" description="Disordered" evidence="1">
    <location>
        <begin position="62"/>
        <end position="82"/>
    </location>
</feature>